<dbReference type="PIRSF" id="PIRSF036105">
    <property type="entry name" value="VirE3"/>
    <property type="match status" value="1"/>
</dbReference>
<gene>
    <name evidence="3" type="ORF">BBK91_026630</name>
    <name evidence="2" type="ORF">BBL17_028475</name>
</gene>
<dbReference type="Proteomes" id="UP000179536">
    <property type="component" value="Unassembled WGS sequence"/>
</dbReference>
<keyword evidence="4" id="KW-1185">Reference proteome</keyword>
<dbReference type="Pfam" id="PF06661">
    <property type="entry name" value="VirE3"/>
    <property type="match status" value="1"/>
</dbReference>
<dbReference type="AlphaFoldDB" id="A0ABD6HFZ6"/>
<evidence type="ECO:0000313" key="4">
    <source>
        <dbReference type="Proteomes" id="UP000179454"/>
    </source>
</evidence>
<feature type="compositionally biased region" description="Basic and acidic residues" evidence="1">
    <location>
        <begin position="649"/>
        <end position="666"/>
    </location>
</feature>
<feature type="region of interest" description="Disordered" evidence="1">
    <location>
        <begin position="605"/>
        <end position="629"/>
    </location>
</feature>
<dbReference type="EMBL" id="MBFE02000052">
    <property type="protein sequence ID" value="MUO45675.1"/>
    <property type="molecule type" value="Genomic_DNA"/>
</dbReference>
<sequence>MVDTTKKSVAKSLTADMRRSARRLYEQMRKALLTEEEASRKRARFETLEQKQKYAADMQIVDKLGADFRGEISYKRLGNKRVRVGNSKELTREHGILRKTRKVLKRSAETGDVYLGLHEKRTWRSVSSHFYAEDGTLRAKHVKYKDGRFEEKWERDENGLLIRTQYVNRNRLFQSISERLSAPYRSGAENRLFRELTRQKGSTQETFERDDKGNLELIGRKRLGFSKTLTKTADRQTSRTTIRKLGGAFSKSYSSLLDKEGNELGRDISSHRRLLNKRSAVYDDASGQLKSTKHTFGKIYKSETAYLNSDVKKVSKKILGVTVRRKLTALTGQEREAQKLRNLESTEHRKAWQERSIIPISLLPTTRSHSVSFVGDGRRNEAESKVVPAKDQRTDAVVPTSSLFRQPHSERQAVSQTLPPSSNGHLSYPAFKAEEAKPYKRPVAINLQRDNERKTQEEKNLGEWRGHLFRPTGSTKGVFFTASPERTTVFGSPEPSLNRSADPQLSVDRTVSQGPSVPLSPINNHQSDPNEQELLSFLHNAPVPPSLGVHSGPVGRAEESLQGAFEDSPVRKSLVSESVVEEHLQGPLERDHSINTISERFDPQSLFGESGLSHVSEGRQEPSMQGDHLTDPEQQALLNELLSVPLPKADNERSRVLESSRNRERSMSAGLSL</sequence>
<dbReference type="InterPro" id="IPR009550">
    <property type="entry name" value="VirE3"/>
</dbReference>
<evidence type="ECO:0000313" key="3">
    <source>
        <dbReference type="EMBL" id="MUP13398.1"/>
    </source>
</evidence>
<dbReference type="EMBL" id="MBFA02000041">
    <property type="protein sequence ID" value="MUP13398.1"/>
    <property type="molecule type" value="Genomic_DNA"/>
</dbReference>
<dbReference type="RefSeq" id="WP_012649040.1">
    <property type="nucleotide sequence ID" value="NZ_AP023283.1"/>
</dbReference>
<dbReference type="Proteomes" id="UP000179454">
    <property type="component" value="Unassembled WGS sequence"/>
</dbReference>
<proteinExistence type="predicted"/>
<reference evidence="4 5" key="1">
    <citation type="submission" date="2019-11" db="EMBL/GenBank/DDBJ databases">
        <title>Whole-genome sequencing of Allorhizobium vitis.</title>
        <authorList>
            <person name="Gan H.M."/>
            <person name="Savka M.A."/>
        </authorList>
    </citation>
    <scope>NUCLEOTIDE SEQUENCE [LARGE SCALE GENOMIC DNA]</scope>
    <source>
        <strain evidence="3 5">RF2/1</strain>
        <strain evidence="2 4">T1/7</strain>
    </source>
</reference>
<accession>A0ABD6HFZ6</accession>
<feature type="region of interest" description="Disordered" evidence="1">
    <location>
        <begin position="475"/>
        <end position="529"/>
    </location>
</feature>
<organism evidence="3 5">
    <name type="scientific">Agrobacterium vitis</name>
    <name type="common">Rhizobium vitis</name>
    <dbReference type="NCBI Taxonomy" id="373"/>
    <lineage>
        <taxon>Bacteria</taxon>
        <taxon>Pseudomonadati</taxon>
        <taxon>Pseudomonadota</taxon>
        <taxon>Alphaproteobacteria</taxon>
        <taxon>Hyphomicrobiales</taxon>
        <taxon>Rhizobiaceae</taxon>
        <taxon>Rhizobium/Agrobacterium group</taxon>
        <taxon>Agrobacterium</taxon>
    </lineage>
</organism>
<comment type="caution">
    <text evidence="3">The sequence shown here is derived from an EMBL/GenBank/DDBJ whole genome shotgun (WGS) entry which is preliminary data.</text>
</comment>
<name>A0ABD6HFZ6_AGRVI</name>
<evidence type="ECO:0000256" key="1">
    <source>
        <dbReference type="SAM" id="MobiDB-lite"/>
    </source>
</evidence>
<feature type="compositionally biased region" description="Basic and acidic residues" evidence="1">
    <location>
        <begin position="580"/>
        <end position="593"/>
    </location>
</feature>
<evidence type="ECO:0000313" key="5">
    <source>
        <dbReference type="Proteomes" id="UP000179536"/>
    </source>
</evidence>
<protein>
    <submittedName>
        <fullName evidence="3">VirA/G regulated protein</fullName>
    </submittedName>
</protein>
<feature type="compositionally biased region" description="Polar residues" evidence="1">
    <location>
        <begin position="484"/>
        <end position="529"/>
    </location>
</feature>
<feature type="region of interest" description="Disordered" evidence="1">
    <location>
        <begin position="643"/>
        <end position="673"/>
    </location>
</feature>
<evidence type="ECO:0000313" key="2">
    <source>
        <dbReference type="EMBL" id="MUO45675.1"/>
    </source>
</evidence>
<feature type="region of interest" description="Disordered" evidence="1">
    <location>
        <begin position="576"/>
        <end position="595"/>
    </location>
</feature>